<dbReference type="PROSITE" id="PS00028">
    <property type="entry name" value="ZINC_FINGER_C2H2_1"/>
    <property type="match status" value="5"/>
</dbReference>
<protein>
    <submittedName>
        <fullName evidence="12">Uncharacterized protein</fullName>
    </submittedName>
</protein>
<evidence type="ECO:0000259" key="10">
    <source>
        <dbReference type="PROSITE" id="PS50157"/>
    </source>
</evidence>
<dbReference type="FunFam" id="3.30.160.60:FF:000446">
    <property type="entry name" value="Zinc finger protein"/>
    <property type="match status" value="2"/>
</dbReference>
<dbReference type="InterPro" id="IPR050331">
    <property type="entry name" value="Zinc_finger"/>
</dbReference>
<feature type="domain" description="C2H2-type" evidence="10">
    <location>
        <begin position="358"/>
        <end position="385"/>
    </location>
</feature>
<evidence type="ECO:0000256" key="1">
    <source>
        <dbReference type="ARBA" id="ARBA00004123"/>
    </source>
</evidence>
<name>A0A8S0ZY77_ARCPL</name>
<keyword evidence="7" id="KW-0539">Nucleus</keyword>
<sequence>MRTYTRRRPDHQLIDNVHELCRLCLCKAEGVVPIFTEEADNVCAVLALRIMICVGLEIKNEDCLPNIICTDCLNNLNKCYAFRKKCEVSYQKLKSHVLAVKETEFKKEFQRQNEAQNKNSTDKAESEEDMKFVVTFDKNQLAEVSMLRFNGNSNVANSKNDLSNVTGADSIENTITIQASEELVQENEIQQPDITTFLTAVLLQLGMLTQQDNDELVLTEQSINSLDVETGDGSQVVFELVEEDEQEEVLEESIVMEHPLEPIEELNCSEQNDVVYKYTSDNAVTKPSAQSKKAKENKRNGAWCDECGKQLATRSALHRHRRIHSGEKPYACQHCGRTFGQKEVMMRHALIHEERRPHACSSCTKSFTQRAALAAHARAHAPPHARALALHRCSRCPKVFLYASGLSRHMMMHAGRVYVCGACKRQFRDKSSLLRHFKNANHAADTT</sequence>
<feature type="domain" description="ZAD" evidence="11">
    <location>
        <begin position="19"/>
        <end position="96"/>
    </location>
</feature>
<dbReference type="InterPro" id="IPR013087">
    <property type="entry name" value="Znf_C2H2_type"/>
</dbReference>
<organism evidence="12 13">
    <name type="scientific">Arctia plantaginis</name>
    <name type="common">Wood tiger moth</name>
    <name type="synonym">Phalaena plantaginis</name>
    <dbReference type="NCBI Taxonomy" id="874455"/>
    <lineage>
        <taxon>Eukaryota</taxon>
        <taxon>Metazoa</taxon>
        <taxon>Ecdysozoa</taxon>
        <taxon>Arthropoda</taxon>
        <taxon>Hexapoda</taxon>
        <taxon>Insecta</taxon>
        <taxon>Pterygota</taxon>
        <taxon>Neoptera</taxon>
        <taxon>Endopterygota</taxon>
        <taxon>Lepidoptera</taxon>
        <taxon>Glossata</taxon>
        <taxon>Ditrysia</taxon>
        <taxon>Noctuoidea</taxon>
        <taxon>Erebidae</taxon>
        <taxon>Arctiinae</taxon>
        <taxon>Arctia</taxon>
    </lineage>
</organism>
<comment type="subcellular location">
    <subcellularLocation>
        <location evidence="1">Nucleus</location>
    </subcellularLocation>
</comment>
<evidence type="ECO:0000256" key="3">
    <source>
        <dbReference type="ARBA" id="ARBA00022737"/>
    </source>
</evidence>
<dbReference type="SUPFAM" id="SSF57667">
    <property type="entry name" value="beta-beta-alpha zinc fingers"/>
    <property type="match status" value="3"/>
</dbReference>
<evidence type="ECO:0000256" key="5">
    <source>
        <dbReference type="ARBA" id="ARBA00022833"/>
    </source>
</evidence>
<gene>
    <name evidence="12" type="ORF">APLA_LOCUS7961</name>
</gene>
<keyword evidence="6" id="KW-0238">DNA-binding</keyword>
<evidence type="ECO:0000259" key="11">
    <source>
        <dbReference type="PROSITE" id="PS51915"/>
    </source>
</evidence>
<dbReference type="InterPro" id="IPR036236">
    <property type="entry name" value="Znf_C2H2_sf"/>
</dbReference>
<dbReference type="Gene3D" id="3.30.160.60">
    <property type="entry name" value="Classic Zinc Finger"/>
    <property type="match status" value="4"/>
</dbReference>
<dbReference type="Pfam" id="PF00096">
    <property type="entry name" value="zf-C2H2"/>
    <property type="match status" value="4"/>
</dbReference>
<reference evidence="12 13" key="1">
    <citation type="submission" date="2020-04" db="EMBL/GenBank/DDBJ databases">
        <authorList>
            <person name="Wallbank WR R."/>
            <person name="Pardo Diaz C."/>
            <person name="Kozak K."/>
            <person name="Martin S."/>
            <person name="Jiggins C."/>
            <person name="Moest M."/>
            <person name="Warren A I."/>
            <person name="Byers J.R.P. K."/>
            <person name="Montejo-Kovacevich G."/>
            <person name="Yen C E."/>
        </authorList>
    </citation>
    <scope>NUCLEOTIDE SEQUENCE [LARGE SCALE GENOMIC DNA]</scope>
</reference>
<keyword evidence="2 9" id="KW-0479">Metal-binding</keyword>
<evidence type="ECO:0000256" key="8">
    <source>
        <dbReference type="PROSITE-ProRule" id="PRU00042"/>
    </source>
</evidence>
<dbReference type="SMART" id="SM00868">
    <property type="entry name" value="zf-AD"/>
    <property type="match status" value="1"/>
</dbReference>
<proteinExistence type="predicted"/>
<dbReference type="PROSITE" id="PS50157">
    <property type="entry name" value="ZINC_FINGER_C2H2_2"/>
    <property type="match status" value="5"/>
</dbReference>
<feature type="binding site" evidence="9">
    <location>
        <position position="21"/>
    </location>
    <ligand>
        <name>Zn(2+)</name>
        <dbReference type="ChEBI" id="CHEBI:29105"/>
    </ligand>
</feature>
<dbReference type="PANTHER" id="PTHR16515">
    <property type="entry name" value="PR DOMAIN ZINC FINGER PROTEIN"/>
    <property type="match status" value="1"/>
</dbReference>
<accession>A0A8S0ZY77</accession>
<dbReference type="Proteomes" id="UP000494256">
    <property type="component" value="Unassembled WGS sequence"/>
</dbReference>
<feature type="domain" description="C2H2-type" evidence="10">
    <location>
        <begin position="418"/>
        <end position="447"/>
    </location>
</feature>
<dbReference type="GO" id="GO:0003682">
    <property type="term" value="F:chromatin binding"/>
    <property type="evidence" value="ECO:0007669"/>
    <property type="project" value="UniProtKB-ARBA"/>
</dbReference>
<keyword evidence="5 9" id="KW-0862">Zinc</keyword>
<feature type="domain" description="C2H2-type" evidence="10">
    <location>
        <begin position="302"/>
        <end position="329"/>
    </location>
</feature>
<dbReference type="FunFam" id="3.30.160.60:FF:000690">
    <property type="entry name" value="Zinc finger protein 354C"/>
    <property type="match status" value="1"/>
</dbReference>
<evidence type="ECO:0000256" key="9">
    <source>
        <dbReference type="PROSITE-ProRule" id="PRU01263"/>
    </source>
</evidence>
<feature type="domain" description="C2H2-type" evidence="10">
    <location>
        <begin position="330"/>
        <end position="357"/>
    </location>
</feature>
<dbReference type="Pfam" id="PF07776">
    <property type="entry name" value="zf-AD"/>
    <property type="match status" value="1"/>
</dbReference>
<dbReference type="OrthoDB" id="1925699at2759"/>
<dbReference type="GO" id="GO:0008270">
    <property type="term" value="F:zinc ion binding"/>
    <property type="evidence" value="ECO:0007669"/>
    <property type="project" value="UniProtKB-UniRule"/>
</dbReference>
<dbReference type="SMART" id="SM00355">
    <property type="entry name" value="ZnF_C2H2"/>
    <property type="match status" value="5"/>
</dbReference>
<feature type="domain" description="C2H2-type" evidence="10">
    <location>
        <begin position="391"/>
        <end position="418"/>
    </location>
</feature>
<dbReference type="GO" id="GO:0043565">
    <property type="term" value="F:sequence-specific DNA binding"/>
    <property type="evidence" value="ECO:0007669"/>
    <property type="project" value="UniProtKB-ARBA"/>
</dbReference>
<dbReference type="Gene3D" id="3.40.1800.20">
    <property type="match status" value="1"/>
</dbReference>
<dbReference type="GO" id="GO:0040029">
    <property type="term" value="P:epigenetic regulation of gene expression"/>
    <property type="evidence" value="ECO:0007669"/>
    <property type="project" value="UniProtKB-ARBA"/>
</dbReference>
<evidence type="ECO:0000256" key="6">
    <source>
        <dbReference type="ARBA" id="ARBA00023125"/>
    </source>
</evidence>
<keyword evidence="3" id="KW-0677">Repeat</keyword>
<dbReference type="GO" id="GO:0000785">
    <property type="term" value="C:chromatin"/>
    <property type="evidence" value="ECO:0007669"/>
    <property type="project" value="UniProtKB-ARBA"/>
</dbReference>
<evidence type="ECO:0000256" key="4">
    <source>
        <dbReference type="ARBA" id="ARBA00022771"/>
    </source>
</evidence>
<comment type="caution">
    <text evidence="12">The sequence shown here is derived from an EMBL/GenBank/DDBJ whole genome shotgun (WGS) entry which is preliminary data.</text>
</comment>
<dbReference type="PANTHER" id="PTHR16515:SF49">
    <property type="entry name" value="GASTRULA ZINC FINGER PROTEIN XLCGF49.1-LIKE-RELATED"/>
    <property type="match status" value="1"/>
</dbReference>
<dbReference type="EMBL" id="CADEBD010000304">
    <property type="protein sequence ID" value="CAB3237943.1"/>
    <property type="molecule type" value="Genomic_DNA"/>
</dbReference>
<dbReference type="SUPFAM" id="SSF57716">
    <property type="entry name" value="Glucocorticoid receptor-like (DNA-binding domain)"/>
    <property type="match status" value="1"/>
</dbReference>
<evidence type="ECO:0000256" key="2">
    <source>
        <dbReference type="ARBA" id="ARBA00022723"/>
    </source>
</evidence>
<evidence type="ECO:0000256" key="7">
    <source>
        <dbReference type="ARBA" id="ARBA00023242"/>
    </source>
</evidence>
<evidence type="ECO:0000313" key="12">
    <source>
        <dbReference type="EMBL" id="CAB3237943.1"/>
    </source>
</evidence>
<feature type="binding site" evidence="9">
    <location>
        <position position="72"/>
    </location>
    <ligand>
        <name>Zn(2+)</name>
        <dbReference type="ChEBI" id="CHEBI:29105"/>
    </ligand>
</feature>
<dbReference type="PROSITE" id="PS51915">
    <property type="entry name" value="ZAD"/>
    <property type="match status" value="1"/>
</dbReference>
<dbReference type="GO" id="GO:0005634">
    <property type="term" value="C:nucleus"/>
    <property type="evidence" value="ECO:0007669"/>
    <property type="project" value="UniProtKB-SubCell"/>
</dbReference>
<keyword evidence="4 8" id="KW-0863">Zinc-finger</keyword>
<dbReference type="InterPro" id="IPR012934">
    <property type="entry name" value="Znf_AD"/>
</dbReference>
<dbReference type="AlphaFoldDB" id="A0A8S0ZY77"/>
<feature type="binding site" evidence="9">
    <location>
        <position position="69"/>
    </location>
    <ligand>
        <name>Zn(2+)</name>
        <dbReference type="ChEBI" id="CHEBI:29105"/>
    </ligand>
</feature>
<evidence type="ECO:0000313" key="13">
    <source>
        <dbReference type="Proteomes" id="UP000494256"/>
    </source>
</evidence>
<feature type="binding site" evidence="9">
    <location>
        <position position="24"/>
    </location>
    <ligand>
        <name>Zn(2+)</name>
        <dbReference type="ChEBI" id="CHEBI:29105"/>
    </ligand>
</feature>